<feature type="transmembrane region" description="Helical" evidence="2">
    <location>
        <begin position="7"/>
        <end position="22"/>
    </location>
</feature>
<proteinExistence type="predicted"/>
<sequence>MTQIIKFLAIITLVGSIAWLVSDPGFEPALALVGSISTLVSAVVVEKRSKRLARQHQSVSNSSMGIQAGGDVSIGNSNSDEHAK</sequence>
<dbReference type="Proteomes" id="UP000217895">
    <property type="component" value="Chromosome"/>
</dbReference>
<evidence type="ECO:0000256" key="2">
    <source>
        <dbReference type="SAM" id="Phobius"/>
    </source>
</evidence>
<keyword evidence="2" id="KW-0812">Transmembrane</keyword>
<keyword evidence="4" id="KW-1185">Reference proteome</keyword>
<dbReference type="AlphaFoldDB" id="A0A1Z4JEC6"/>
<protein>
    <submittedName>
        <fullName evidence="3">Uncharacterized protein</fullName>
    </submittedName>
</protein>
<evidence type="ECO:0000313" key="4">
    <source>
        <dbReference type="Proteomes" id="UP000217895"/>
    </source>
</evidence>
<organism evidence="3 4">
    <name type="scientific">Leptolyngbya boryana NIES-2135</name>
    <dbReference type="NCBI Taxonomy" id="1973484"/>
    <lineage>
        <taxon>Bacteria</taxon>
        <taxon>Bacillati</taxon>
        <taxon>Cyanobacteriota</taxon>
        <taxon>Cyanophyceae</taxon>
        <taxon>Leptolyngbyales</taxon>
        <taxon>Leptolyngbyaceae</taxon>
        <taxon>Leptolyngbya group</taxon>
        <taxon>Leptolyngbya</taxon>
    </lineage>
</organism>
<evidence type="ECO:0000313" key="3">
    <source>
        <dbReference type="EMBL" id="BAY54827.1"/>
    </source>
</evidence>
<keyword evidence="2" id="KW-0472">Membrane</keyword>
<gene>
    <name evidence="3" type="ORF">NIES2135_16450</name>
</gene>
<evidence type="ECO:0000256" key="1">
    <source>
        <dbReference type="SAM" id="MobiDB-lite"/>
    </source>
</evidence>
<feature type="transmembrane region" description="Helical" evidence="2">
    <location>
        <begin position="28"/>
        <end position="45"/>
    </location>
</feature>
<accession>A0A1Z4JEC6</accession>
<feature type="compositionally biased region" description="Polar residues" evidence="1">
    <location>
        <begin position="55"/>
        <end position="65"/>
    </location>
</feature>
<feature type="region of interest" description="Disordered" evidence="1">
    <location>
        <begin position="54"/>
        <end position="84"/>
    </location>
</feature>
<name>A0A1Z4JEC6_LEPBY</name>
<reference evidence="3 4" key="1">
    <citation type="submission" date="2017-06" db="EMBL/GenBank/DDBJ databases">
        <title>Genome sequencing of cyanobaciteial culture collection at National Institute for Environmental Studies (NIES).</title>
        <authorList>
            <person name="Hirose Y."/>
            <person name="Shimura Y."/>
            <person name="Fujisawa T."/>
            <person name="Nakamura Y."/>
            <person name="Kawachi M."/>
        </authorList>
    </citation>
    <scope>NUCLEOTIDE SEQUENCE [LARGE SCALE GENOMIC DNA]</scope>
    <source>
        <strain evidence="3 4">NIES-2135</strain>
    </source>
</reference>
<keyword evidence="2" id="KW-1133">Transmembrane helix</keyword>
<dbReference type="EMBL" id="AP018203">
    <property type="protein sequence ID" value="BAY54827.1"/>
    <property type="molecule type" value="Genomic_DNA"/>
</dbReference>